<protein>
    <submittedName>
        <fullName evidence="4">Cysteine-rich receptor-like protein kinase 10</fullName>
    </submittedName>
</protein>
<evidence type="ECO:0000256" key="2">
    <source>
        <dbReference type="ARBA" id="ARBA00022737"/>
    </source>
</evidence>
<dbReference type="FunFam" id="3.30.430.20:FF:000004">
    <property type="entry name" value="Receptor-like serine-threonine protein kinase"/>
    <property type="match status" value="1"/>
</dbReference>
<evidence type="ECO:0000313" key="4">
    <source>
        <dbReference type="EMBL" id="ONM32088.1"/>
    </source>
</evidence>
<dbReference type="SUPFAM" id="SSF56112">
    <property type="entry name" value="Protein kinase-like (PK-like)"/>
    <property type="match status" value="1"/>
</dbReference>
<evidence type="ECO:0000256" key="1">
    <source>
        <dbReference type="ARBA" id="ARBA00022729"/>
    </source>
</evidence>
<dbReference type="STRING" id="4577.A0A1D6MT53"/>
<accession>A0A1D6MT53</accession>
<dbReference type="ExpressionAtlas" id="A0A1D6MT53">
    <property type="expression patterns" value="baseline and differential"/>
</dbReference>
<dbReference type="SMR" id="A0A1D6MT53"/>
<dbReference type="EMBL" id="CM007649">
    <property type="protein sequence ID" value="ONM32088.1"/>
    <property type="molecule type" value="Genomic_DNA"/>
</dbReference>
<dbReference type="OMA" id="ASACKDC"/>
<dbReference type="InterPro" id="IPR011009">
    <property type="entry name" value="Kinase-like_dom_sf"/>
</dbReference>
<dbReference type="Pfam" id="PF01657">
    <property type="entry name" value="Stress-antifung"/>
    <property type="match status" value="2"/>
</dbReference>
<dbReference type="InParanoid" id="A0A1D6MT53"/>
<organism evidence="4">
    <name type="scientific">Zea mays</name>
    <name type="common">Maize</name>
    <dbReference type="NCBI Taxonomy" id="4577"/>
    <lineage>
        <taxon>Eukaryota</taxon>
        <taxon>Viridiplantae</taxon>
        <taxon>Streptophyta</taxon>
        <taxon>Embryophyta</taxon>
        <taxon>Tracheophyta</taxon>
        <taxon>Spermatophyta</taxon>
        <taxon>Magnoliopsida</taxon>
        <taxon>Liliopsida</taxon>
        <taxon>Poales</taxon>
        <taxon>Poaceae</taxon>
        <taxon>PACMAD clade</taxon>
        <taxon>Panicoideae</taxon>
        <taxon>Andropogonodae</taxon>
        <taxon>Andropogoneae</taxon>
        <taxon>Tripsacinae</taxon>
        <taxon>Zea</taxon>
    </lineage>
</organism>
<keyword evidence="4" id="KW-0418">Kinase</keyword>
<dbReference type="Gene3D" id="3.30.430.20">
    <property type="entry name" value="Gnk2 domain, C-X8-C-X2-C motif"/>
    <property type="match status" value="2"/>
</dbReference>
<dbReference type="CDD" id="cd23509">
    <property type="entry name" value="Gnk2-like"/>
    <property type="match status" value="2"/>
</dbReference>
<dbReference type="InterPro" id="IPR001245">
    <property type="entry name" value="Ser-Thr/Tyr_kinase_cat_dom"/>
</dbReference>
<evidence type="ECO:0000259" key="3">
    <source>
        <dbReference type="PROSITE" id="PS51473"/>
    </source>
</evidence>
<dbReference type="PANTHER" id="PTHR32099">
    <property type="entry name" value="CYSTEINE-RICH REPEAT SECRETORY PROTEIN"/>
    <property type="match status" value="1"/>
</dbReference>
<feature type="domain" description="Gnk2-homologous" evidence="3">
    <location>
        <begin position="16"/>
        <end position="121"/>
    </location>
</feature>
<dbReference type="PROSITE" id="PS51473">
    <property type="entry name" value="GNK2"/>
    <property type="match status" value="2"/>
</dbReference>
<dbReference type="eggNOG" id="ENOG502QWDY">
    <property type="taxonomic scope" value="Eukaryota"/>
</dbReference>
<keyword evidence="1" id="KW-0732">Signal</keyword>
<keyword evidence="4" id="KW-0808">Transferase</keyword>
<dbReference type="Gene3D" id="3.30.200.20">
    <property type="entry name" value="Phosphorylase Kinase, domain 1"/>
    <property type="match status" value="1"/>
</dbReference>
<dbReference type="InterPro" id="IPR002902">
    <property type="entry name" value="GNK2"/>
</dbReference>
<dbReference type="GO" id="GO:0004672">
    <property type="term" value="F:protein kinase activity"/>
    <property type="evidence" value="ECO:0007669"/>
    <property type="project" value="InterPro"/>
</dbReference>
<feature type="domain" description="Gnk2-homologous" evidence="3">
    <location>
        <begin position="130"/>
        <end position="236"/>
    </location>
</feature>
<dbReference type="Pfam" id="PF07714">
    <property type="entry name" value="PK_Tyr_Ser-Thr"/>
    <property type="match status" value="1"/>
</dbReference>
<dbReference type="PANTHER" id="PTHR32099:SF42">
    <property type="entry name" value="CYSTEINE-RICH RECEPTOR-LIKE PROTEIN KINASE 9-RELATED"/>
    <property type="match status" value="1"/>
</dbReference>
<dbReference type="InterPro" id="IPR038408">
    <property type="entry name" value="GNK2_sf"/>
</dbReference>
<keyword evidence="4" id="KW-0675">Receptor</keyword>
<gene>
    <name evidence="4" type="ORF">ZEAMMB73_Zm00001d040823</name>
</gene>
<dbReference type="FunFam" id="3.30.430.20:FF:000002">
    <property type="entry name" value="Cysteine-rich receptor-like protein kinase 10"/>
    <property type="match status" value="1"/>
</dbReference>
<reference evidence="4" key="1">
    <citation type="submission" date="2015-12" db="EMBL/GenBank/DDBJ databases">
        <title>Update maize B73 reference genome by single molecule sequencing technologies.</title>
        <authorList>
            <consortium name="Maize Genome Sequencing Project"/>
            <person name="Ware D."/>
        </authorList>
    </citation>
    <scope>NUCLEOTIDE SEQUENCE [LARGE SCALE GENOMIC DNA]</scope>
    <source>
        <tissue evidence="4">Seedling</tissue>
    </source>
</reference>
<sequence>MAIVLLALLLFPSAYAQPWSVCGNTGNYTAASTYQDNLSQLAASLPKKASSNTSPLFATGTAGAVPDLVYALALCRGDINASACKDCVTIGFEDAQQLCAFNKEATVYYDSCLVSFSNEDFLSTTVNGNENEVTVLMDAQNFTESADYIRLLLFTLLNDTSESAINSIRRFTTARMDISSLPTIYCAVQCTPDLTADECAACLQDFPQVTLQYLDGQRGGRLLGVRCNMRYEIYKFYQGDPMLRIISLASAVPTIGKTPPGTPVTVYPQPPPAAPPAPQMITTPIAAQEETGVLSSQDRAGANRIEENALVWTIEQKSSEFTLFDLSELLEATKSFAEENRLGQGGFGPVYKGQLSDGQEIAVKRLASHSGQGFTEFRNEVELIAKLQHTNLTWHLWEIGRWLDLVEASISKEMHEAEARRYINIALMCVQENADDRPTMSDVVAALNSESVVLPEPKHPAYFNLRVSKSVESAVVVEACSLNEMTITQDPQGR</sequence>
<keyword evidence="2" id="KW-0677">Repeat</keyword>
<proteinExistence type="predicted"/>
<name>A0A1D6MT53_MAIZE</name>
<dbReference type="AlphaFoldDB" id="A0A1D6MT53"/>